<dbReference type="Gramene" id="ERN16158">
    <property type="protein sequence ID" value="ERN16158"/>
    <property type="gene ID" value="AMTR_s00030p00223090"/>
</dbReference>
<accession>U5D727</accession>
<dbReference type="Proteomes" id="UP000017836">
    <property type="component" value="Unassembled WGS sequence"/>
</dbReference>
<proteinExistence type="predicted"/>
<organism evidence="1 2">
    <name type="scientific">Amborella trichopoda</name>
    <dbReference type="NCBI Taxonomy" id="13333"/>
    <lineage>
        <taxon>Eukaryota</taxon>
        <taxon>Viridiplantae</taxon>
        <taxon>Streptophyta</taxon>
        <taxon>Embryophyta</taxon>
        <taxon>Tracheophyta</taxon>
        <taxon>Spermatophyta</taxon>
        <taxon>Magnoliopsida</taxon>
        <taxon>Amborellales</taxon>
        <taxon>Amborellaceae</taxon>
        <taxon>Amborella</taxon>
    </lineage>
</organism>
<evidence type="ECO:0000313" key="2">
    <source>
        <dbReference type="Proteomes" id="UP000017836"/>
    </source>
</evidence>
<keyword evidence="2" id="KW-1185">Reference proteome</keyword>
<protein>
    <submittedName>
        <fullName evidence="1">Uncharacterized protein</fullName>
    </submittedName>
</protein>
<dbReference type="EMBL" id="KI392485">
    <property type="protein sequence ID" value="ERN16158.1"/>
    <property type="molecule type" value="Genomic_DNA"/>
</dbReference>
<dbReference type="HOGENOM" id="CLU_1995692_0_0_1"/>
<evidence type="ECO:0000313" key="1">
    <source>
        <dbReference type="EMBL" id="ERN16158.1"/>
    </source>
</evidence>
<reference evidence="2" key="1">
    <citation type="journal article" date="2013" name="Science">
        <title>The Amborella genome and the evolution of flowering plants.</title>
        <authorList>
            <consortium name="Amborella Genome Project"/>
        </authorList>
    </citation>
    <scope>NUCLEOTIDE SEQUENCE [LARGE SCALE GENOMIC DNA]</scope>
</reference>
<name>U5D727_AMBTC</name>
<dbReference type="AlphaFoldDB" id="U5D727"/>
<gene>
    <name evidence="1" type="ORF">AMTR_s00030p00223090</name>
</gene>
<sequence length="125" mass="14181">MHTLSYRRVVKEELIMMMKHLASCEDDVLDEDNHELFIEGVAGDDLPSMEPQVDAEEVLVANMMGDMGMDFAVPIKIIWQQIKVRVRERKEAKNVAAPILLEGDLNAEATLVKDVEKKKMGKEVK</sequence>